<proteinExistence type="predicted"/>
<accession>A0A0X3VH08</accession>
<evidence type="ECO:0000313" key="3">
    <source>
        <dbReference type="Proteomes" id="UP000053923"/>
    </source>
</evidence>
<organism evidence="2 3">
    <name type="scientific">Streptomyces regalis</name>
    <dbReference type="NCBI Taxonomy" id="68262"/>
    <lineage>
        <taxon>Bacteria</taxon>
        <taxon>Bacillati</taxon>
        <taxon>Actinomycetota</taxon>
        <taxon>Actinomycetes</taxon>
        <taxon>Kitasatosporales</taxon>
        <taxon>Streptomycetaceae</taxon>
        <taxon>Streptomyces</taxon>
    </lineage>
</organism>
<gene>
    <name evidence="2" type="ORF">ADL12_05870</name>
</gene>
<feature type="compositionally biased region" description="Basic and acidic residues" evidence="1">
    <location>
        <begin position="328"/>
        <end position="347"/>
    </location>
</feature>
<evidence type="ECO:0000313" key="2">
    <source>
        <dbReference type="EMBL" id="KUL44073.1"/>
    </source>
</evidence>
<dbReference type="Proteomes" id="UP000053923">
    <property type="component" value="Unassembled WGS sequence"/>
</dbReference>
<name>A0A0X3VH08_9ACTN</name>
<comment type="caution">
    <text evidence="2">The sequence shown here is derived from an EMBL/GenBank/DDBJ whole genome shotgun (WGS) entry which is preliminary data.</text>
</comment>
<dbReference type="EMBL" id="LLZG01000025">
    <property type="protein sequence ID" value="KUL44073.1"/>
    <property type="molecule type" value="Genomic_DNA"/>
</dbReference>
<feature type="region of interest" description="Disordered" evidence="1">
    <location>
        <begin position="268"/>
        <end position="347"/>
    </location>
</feature>
<feature type="region of interest" description="Disordered" evidence="1">
    <location>
        <begin position="176"/>
        <end position="195"/>
    </location>
</feature>
<sequence length="347" mass="37419">MDAGPPRTRSSLRHVRTAAVLASAGMLVSIVLSALPQESIPLPFSAGHRKDGYAGTTGVTNEAEAVFRLVERGGLPVENAILYRSKVTFEDDRIDGGAVAVADPGSVQLGGAIEVFRDADAARTRAERLRASAAWSPLHSEYAYLNGRILLRVSPYLSQSAADGYAAAIEATALARPTPEPRTSDPAVRERHHRRPLPVRRDVQQHQRVRLHGGQAFAVLAVVAVAAVGADHEDVLRARAEVDGPVIAELVVHVGALNVAVQVPVYTRADPGDTEDQRREAPGGPRQDPAAPRQPLRTRRPAVGRSAPPPARTTHRRPLHTLAAPDRSTTHERSVPVRTERRNSTYM</sequence>
<dbReference type="AlphaFoldDB" id="A0A0X3VH08"/>
<protein>
    <submittedName>
        <fullName evidence="2">Uncharacterized protein</fullName>
    </submittedName>
</protein>
<evidence type="ECO:0000256" key="1">
    <source>
        <dbReference type="SAM" id="MobiDB-lite"/>
    </source>
</evidence>
<keyword evidence="3" id="KW-1185">Reference proteome</keyword>
<reference evidence="3" key="1">
    <citation type="submission" date="2015-10" db="EMBL/GenBank/DDBJ databases">
        <authorList>
            <person name="Ju K.-S."/>
            <person name="Doroghazi J.R."/>
            <person name="Metcalf W.W."/>
        </authorList>
    </citation>
    <scope>NUCLEOTIDE SEQUENCE [LARGE SCALE GENOMIC DNA]</scope>
    <source>
        <strain evidence="3">NRRL 3151</strain>
    </source>
</reference>